<dbReference type="SUPFAM" id="SSF56801">
    <property type="entry name" value="Acetyl-CoA synthetase-like"/>
    <property type="match status" value="1"/>
</dbReference>
<dbReference type="GO" id="GO:0016020">
    <property type="term" value="C:membrane"/>
    <property type="evidence" value="ECO:0007669"/>
    <property type="project" value="UniProtKB-SubCell"/>
</dbReference>
<evidence type="ECO:0000256" key="7">
    <source>
        <dbReference type="ARBA" id="ARBA00042773"/>
    </source>
</evidence>
<evidence type="ECO:0000313" key="10">
    <source>
        <dbReference type="EMBL" id="ARN82121.1"/>
    </source>
</evidence>
<dbReference type="KEGG" id="mbry:B1812_14705"/>
<dbReference type="Pfam" id="PF00501">
    <property type="entry name" value="AMP-binding"/>
    <property type="match status" value="1"/>
</dbReference>
<keyword evidence="11" id="KW-1185">Reference proteome</keyword>
<proteinExistence type="predicted"/>
<dbReference type="Proteomes" id="UP000193978">
    <property type="component" value="Chromosome"/>
</dbReference>
<evidence type="ECO:0000256" key="1">
    <source>
        <dbReference type="ARBA" id="ARBA00004170"/>
    </source>
</evidence>
<evidence type="ECO:0000256" key="4">
    <source>
        <dbReference type="ARBA" id="ARBA00023136"/>
    </source>
</evidence>
<keyword evidence="4" id="KW-0472">Membrane</keyword>
<dbReference type="PROSITE" id="PS00455">
    <property type="entry name" value="AMP_BINDING"/>
    <property type="match status" value="1"/>
</dbReference>
<dbReference type="InterPro" id="IPR045851">
    <property type="entry name" value="AMP-bd_C_sf"/>
</dbReference>
<evidence type="ECO:0000259" key="8">
    <source>
        <dbReference type="Pfam" id="PF00501"/>
    </source>
</evidence>
<dbReference type="EC" id="6.2.1.3" evidence="5"/>
<organism evidence="10 11">
    <name type="scientific">Methylocystis bryophila</name>
    <dbReference type="NCBI Taxonomy" id="655015"/>
    <lineage>
        <taxon>Bacteria</taxon>
        <taxon>Pseudomonadati</taxon>
        <taxon>Pseudomonadota</taxon>
        <taxon>Alphaproteobacteria</taxon>
        <taxon>Hyphomicrobiales</taxon>
        <taxon>Methylocystaceae</taxon>
        <taxon>Methylocystis</taxon>
    </lineage>
</organism>
<dbReference type="Gene3D" id="3.30.300.30">
    <property type="match status" value="1"/>
</dbReference>
<dbReference type="InterPro" id="IPR000873">
    <property type="entry name" value="AMP-dep_synth/lig_dom"/>
</dbReference>
<dbReference type="PANTHER" id="PTHR43767:SF8">
    <property type="entry name" value="LONG-CHAIN-FATTY-ACID--COA LIGASE"/>
    <property type="match status" value="1"/>
</dbReference>
<feature type="domain" description="AMP-dependent synthetase/ligase" evidence="8">
    <location>
        <begin position="38"/>
        <end position="423"/>
    </location>
</feature>
<dbReference type="InterPro" id="IPR050237">
    <property type="entry name" value="ATP-dep_AMP-bd_enzyme"/>
</dbReference>
<dbReference type="CDD" id="cd05936">
    <property type="entry name" value="FC-FACS_FadD_like"/>
    <property type="match status" value="1"/>
</dbReference>
<feature type="domain" description="AMP-binding enzyme C-terminal" evidence="9">
    <location>
        <begin position="474"/>
        <end position="548"/>
    </location>
</feature>
<dbReference type="PANTHER" id="PTHR43767">
    <property type="entry name" value="LONG-CHAIN-FATTY-ACID--COA LIGASE"/>
    <property type="match status" value="1"/>
</dbReference>
<evidence type="ECO:0000256" key="6">
    <source>
        <dbReference type="ARBA" id="ARBA00039545"/>
    </source>
</evidence>
<evidence type="ECO:0000259" key="9">
    <source>
        <dbReference type="Pfam" id="PF13193"/>
    </source>
</evidence>
<dbReference type="GO" id="GO:0004467">
    <property type="term" value="F:long-chain fatty acid-CoA ligase activity"/>
    <property type="evidence" value="ECO:0007669"/>
    <property type="project" value="UniProtKB-EC"/>
</dbReference>
<keyword evidence="3 10" id="KW-0436">Ligase</keyword>
<dbReference type="InterPro" id="IPR020845">
    <property type="entry name" value="AMP-binding_CS"/>
</dbReference>
<accession>A0A1W6MX03</accession>
<comment type="subcellular location">
    <subcellularLocation>
        <location evidence="1">Membrane</location>
        <topology evidence="1">Peripheral membrane protein</topology>
    </subcellularLocation>
</comment>
<dbReference type="Gene3D" id="3.40.50.12780">
    <property type="entry name" value="N-terminal domain of ligase-like"/>
    <property type="match status" value="1"/>
</dbReference>
<evidence type="ECO:0000256" key="2">
    <source>
        <dbReference type="ARBA" id="ARBA00005005"/>
    </source>
</evidence>
<name>A0A1W6MX03_9HYPH</name>
<dbReference type="EMBL" id="CP019948">
    <property type="protein sequence ID" value="ARN82121.1"/>
    <property type="molecule type" value="Genomic_DNA"/>
</dbReference>
<evidence type="ECO:0000256" key="3">
    <source>
        <dbReference type="ARBA" id="ARBA00022598"/>
    </source>
</evidence>
<sequence length="563" mass="61689">MPPIEDPYATRPWLNAYPKHAKAEINLENPTLNAVFLDSVERFPHRPALESFGVSMSYFALGGHAQAVASWLLAQGLKKGERVAIMSPNLASYPAVLFGVLLAGGVVTNINPLYTPLELERQINDAGARFIFVLENFTHVVAEAWPKMRVEQAIILKPGDLLGAKGVLINFVSRYVKRAVKPYVLPGSIYFYEALRFGHLHLREPVAVAPDDIAFLQYTGGTTGFAKGAVLLHRNVASNVEQAAMWLEPWCREPQKIVTALPLYHIFGLTACLLMMVRTGGCCLLIANPRDIAGFIKTLRKSSYTMFSGVNTLYAALADAPGFASLEFSTLSFCISGGMATQHAVAHKWKAITGKAIIEGYGLSETSPIVCVNSPDVEEFTGTIGYPVPSTDISIRAEDGSIVPSGESGELCVKGPQVMAGYWGKPEETRGAMTADGFFRTGDVATMLPDGKIKLVDRLKEMILVSGFNVYPNEVEDVLAHHPQVKEVAVIGAPDPRSGEAPVAFIVPRDGGVTPEELRKFARESLTSYKTPRHYEFRKTLPKSPVGKVLRRVLREEYLREKR</sequence>
<evidence type="ECO:0000256" key="5">
    <source>
        <dbReference type="ARBA" id="ARBA00026121"/>
    </source>
</evidence>
<evidence type="ECO:0000313" key="11">
    <source>
        <dbReference type="Proteomes" id="UP000193978"/>
    </source>
</evidence>
<dbReference type="AlphaFoldDB" id="A0A1W6MX03"/>
<dbReference type="OrthoDB" id="9803968at2"/>
<dbReference type="InterPro" id="IPR025110">
    <property type="entry name" value="AMP-bd_C"/>
</dbReference>
<dbReference type="RefSeq" id="WP_085772246.1">
    <property type="nucleotide sequence ID" value="NZ_AP027149.1"/>
</dbReference>
<dbReference type="Pfam" id="PF13193">
    <property type="entry name" value="AMP-binding_C"/>
    <property type="match status" value="1"/>
</dbReference>
<reference evidence="10 11" key="1">
    <citation type="submission" date="2017-02" db="EMBL/GenBank/DDBJ databases">
        <authorList>
            <person name="Peterson S.W."/>
        </authorList>
    </citation>
    <scope>NUCLEOTIDE SEQUENCE [LARGE SCALE GENOMIC DNA]</scope>
    <source>
        <strain evidence="10 11">S285</strain>
    </source>
</reference>
<comment type="pathway">
    <text evidence="2">Lipid metabolism; fatty acid beta-oxidation.</text>
</comment>
<dbReference type="STRING" id="655015.B1812_14705"/>
<gene>
    <name evidence="10" type="ORF">B1812_14705</name>
</gene>
<dbReference type="InterPro" id="IPR042099">
    <property type="entry name" value="ANL_N_sf"/>
</dbReference>
<protein>
    <recommendedName>
        <fullName evidence="6">Long-chain-fatty-acid--CoA ligase</fullName>
        <ecNumber evidence="5">6.2.1.3</ecNumber>
    </recommendedName>
    <alternativeName>
        <fullName evidence="7">Long-chain acyl-CoA synthetase</fullName>
    </alternativeName>
</protein>